<keyword evidence="1" id="KW-0732">Signal</keyword>
<keyword evidence="3" id="KW-1185">Reference proteome</keyword>
<dbReference type="EMBL" id="JAAAIN010000196">
    <property type="protein sequence ID" value="KAG0318320.1"/>
    <property type="molecule type" value="Genomic_DNA"/>
</dbReference>
<comment type="caution">
    <text evidence="2">The sequence shown here is derived from an EMBL/GenBank/DDBJ whole genome shotgun (WGS) entry which is preliminary data.</text>
</comment>
<accession>A0A9P6RI73</accession>
<evidence type="ECO:0000313" key="3">
    <source>
        <dbReference type="Proteomes" id="UP000823405"/>
    </source>
</evidence>
<feature type="signal peptide" evidence="1">
    <location>
        <begin position="1"/>
        <end position="18"/>
    </location>
</feature>
<name>A0A9P6RI73_9FUNG</name>
<reference evidence="2" key="1">
    <citation type="journal article" date="2020" name="Fungal Divers.">
        <title>Resolving the Mortierellaceae phylogeny through synthesis of multi-gene phylogenetics and phylogenomics.</title>
        <authorList>
            <person name="Vandepol N."/>
            <person name="Liber J."/>
            <person name="Desiro A."/>
            <person name="Na H."/>
            <person name="Kennedy M."/>
            <person name="Barry K."/>
            <person name="Grigoriev I.V."/>
            <person name="Miller A.N."/>
            <person name="O'Donnell K."/>
            <person name="Stajich J.E."/>
            <person name="Bonito G."/>
        </authorList>
    </citation>
    <scope>NUCLEOTIDE SEQUENCE</scope>
    <source>
        <strain evidence="2">NVP60</strain>
    </source>
</reference>
<feature type="chain" id="PRO_5040155644" evidence="1">
    <location>
        <begin position="19"/>
        <end position="140"/>
    </location>
</feature>
<sequence length="140" mass="15259">MKPATIAIALTAIACVSARAITNYAAFESDNMDLMTRSLTKRDEAQDKAEILNCFKGASDILLQASPSLPEDDPANAKVCQETATVLKAKLLEMYNSIADTYALPEADRTSDRSKLMADLQENELTQGDLTKIDEIIKSD</sequence>
<dbReference type="PROSITE" id="PS51257">
    <property type="entry name" value="PROKAR_LIPOPROTEIN"/>
    <property type="match status" value="1"/>
</dbReference>
<evidence type="ECO:0000313" key="2">
    <source>
        <dbReference type="EMBL" id="KAG0318320.1"/>
    </source>
</evidence>
<organism evidence="2 3">
    <name type="scientific">Linnemannia gamsii</name>
    <dbReference type="NCBI Taxonomy" id="64522"/>
    <lineage>
        <taxon>Eukaryota</taxon>
        <taxon>Fungi</taxon>
        <taxon>Fungi incertae sedis</taxon>
        <taxon>Mucoromycota</taxon>
        <taxon>Mortierellomycotina</taxon>
        <taxon>Mortierellomycetes</taxon>
        <taxon>Mortierellales</taxon>
        <taxon>Mortierellaceae</taxon>
        <taxon>Linnemannia</taxon>
    </lineage>
</organism>
<gene>
    <name evidence="2" type="ORF">BGZ97_003948</name>
</gene>
<protein>
    <submittedName>
        <fullName evidence="2">Uncharacterized protein</fullName>
    </submittedName>
</protein>
<proteinExistence type="predicted"/>
<dbReference type="AlphaFoldDB" id="A0A9P6RI73"/>
<dbReference type="Proteomes" id="UP000823405">
    <property type="component" value="Unassembled WGS sequence"/>
</dbReference>
<evidence type="ECO:0000256" key="1">
    <source>
        <dbReference type="SAM" id="SignalP"/>
    </source>
</evidence>